<protein>
    <submittedName>
        <fullName evidence="2">Uncharacterized protein</fullName>
    </submittedName>
</protein>
<keyword evidence="3" id="KW-1185">Reference proteome</keyword>
<reference evidence="3" key="1">
    <citation type="submission" date="2011-05" db="EMBL/GenBank/DDBJ databases">
        <authorList>
            <person name="Richards S.R."/>
            <person name="Qu J."/>
            <person name="Jiang H."/>
            <person name="Jhangiani S.N."/>
            <person name="Agravi P."/>
            <person name="Goodspeed R."/>
            <person name="Gross S."/>
            <person name="Mandapat C."/>
            <person name="Jackson L."/>
            <person name="Mathew T."/>
            <person name="Pu L."/>
            <person name="Thornton R."/>
            <person name="Saada N."/>
            <person name="Wilczek-Boney K.B."/>
            <person name="Lee S."/>
            <person name="Kovar C."/>
            <person name="Wu Y."/>
            <person name="Scherer S.E."/>
            <person name="Worley K.C."/>
            <person name="Muzny D.M."/>
            <person name="Gibbs R."/>
        </authorList>
    </citation>
    <scope>NUCLEOTIDE SEQUENCE</scope>
    <source>
        <strain evidence="3">Brora</strain>
    </source>
</reference>
<reference evidence="2" key="2">
    <citation type="submission" date="2015-02" db="UniProtKB">
        <authorList>
            <consortium name="EnsemblMetazoa"/>
        </authorList>
    </citation>
    <scope>IDENTIFICATION</scope>
</reference>
<dbReference type="HOGENOM" id="CLU_1909294_0_0_1"/>
<accession>T1IT62</accession>
<evidence type="ECO:0000313" key="3">
    <source>
        <dbReference type="Proteomes" id="UP000014500"/>
    </source>
</evidence>
<evidence type="ECO:0000256" key="1">
    <source>
        <dbReference type="SAM" id="Phobius"/>
    </source>
</evidence>
<dbReference type="EMBL" id="JH431465">
    <property type="status" value="NOT_ANNOTATED_CDS"/>
    <property type="molecule type" value="Genomic_DNA"/>
</dbReference>
<proteinExistence type="predicted"/>
<name>T1IT62_STRMM</name>
<dbReference type="Proteomes" id="UP000014500">
    <property type="component" value="Unassembled WGS sequence"/>
</dbReference>
<sequence length="133" mass="14645">MYVELLAANIGVLILCRGGPTTSGATVTATDRRWYRDKATLDRAEPGDFYGFIMSKINLVVFIVAMLVAQTYAGDISKLREQFGEFVKQFITMACAVPGASEFFDTIPEVFFQTLNVKQPACAEVGVSTKHLH</sequence>
<dbReference type="EnsemblMetazoa" id="SMAR004306-RA">
    <property type="protein sequence ID" value="SMAR004306-PA"/>
    <property type="gene ID" value="SMAR004306"/>
</dbReference>
<keyword evidence="1" id="KW-1133">Transmembrane helix</keyword>
<organism evidence="2 3">
    <name type="scientific">Strigamia maritima</name>
    <name type="common">European centipede</name>
    <name type="synonym">Geophilus maritimus</name>
    <dbReference type="NCBI Taxonomy" id="126957"/>
    <lineage>
        <taxon>Eukaryota</taxon>
        <taxon>Metazoa</taxon>
        <taxon>Ecdysozoa</taxon>
        <taxon>Arthropoda</taxon>
        <taxon>Myriapoda</taxon>
        <taxon>Chilopoda</taxon>
        <taxon>Pleurostigmophora</taxon>
        <taxon>Geophilomorpha</taxon>
        <taxon>Linotaeniidae</taxon>
        <taxon>Strigamia</taxon>
    </lineage>
</organism>
<keyword evidence="1" id="KW-0812">Transmembrane</keyword>
<evidence type="ECO:0000313" key="2">
    <source>
        <dbReference type="EnsemblMetazoa" id="SMAR004306-PA"/>
    </source>
</evidence>
<dbReference type="AlphaFoldDB" id="T1IT62"/>
<keyword evidence="1" id="KW-0472">Membrane</keyword>
<feature type="transmembrane region" description="Helical" evidence="1">
    <location>
        <begin position="49"/>
        <end position="69"/>
    </location>
</feature>